<gene>
    <name evidence="8" type="ORF">J2S11_000714</name>
</gene>
<dbReference type="Pfam" id="PF09678">
    <property type="entry name" value="Caa3_CtaG"/>
    <property type="match status" value="1"/>
</dbReference>
<proteinExistence type="predicted"/>
<evidence type="ECO:0000256" key="2">
    <source>
        <dbReference type="ARBA" id="ARBA00022475"/>
    </source>
</evidence>
<dbReference type="InterPro" id="IPR019108">
    <property type="entry name" value="Caa3_assmbl_CtaG-rel"/>
</dbReference>
<feature type="transmembrane region" description="Helical" evidence="7">
    <location>
        <begin position="69"/>
        <end position="88"/>
    </location>
</feature>
<evidence type="ECO:0000256" key="5">
    <source>
        <dbReference type="ARBA" id="ARBA00023136"/>
    </source>
</evidence>
<keyword evidence="5 7" id="KW-0472">Membrane</keyword>
<dbReference type="Proteomes" id="UP001235840">
    <property type="component" value="Unassembled WGS sequence"/>
</dbReference>
<comment type="subcellular location">
    <subcellularLocation>
        <location evidence="1">Cell membrane</location>
        <topology evidence="1">Multi-pass membrane protein</topology>
    </subcellularLocation>
</comment>
<sequence length="328" mass="37267">MTLSFQSQLFAADGSHHSNTVTQSPGFFEFWNIEVFLFSVVIIGLYFLLVGRWREQYTDAEPVPASKQVYFLTGMILFILVKATPLEYYGHHYMFSAHMIQMAVIFLVVPPLLLLGLTKWMFSPIIKRNWSRKAFSVLTNPLVSILLFNLLFSLYHVPFVFDNLMVMPVLNTAFYLVLWIGAALMWWPLMDILEENKIGGLWKIGYMAANSVLITPVCAIIIFSTSVMYTSYVDAPQLISGFSTLDDQQTGGVVMKVVQELTYITAMAVVFFKWAKDEKRREGLTDEQALLYQEEAFSKANKNSQNDLGKDHAPNFPIPDSSNSTKPS</sequence>
<feature type="region of interest" description="Disordered" evidence="6">
    <location>
        <begin position="301"/>
        <end position="328"/>
    </location>
</feature>
<keyword evidence="9" id="KW-1185">Reference proteome</keyword>
<keyword evidence="2" id="KW-1003">Cell membrane</keyword>
<feature type="transmembrane region" description="Helical" evidence="7">
    <location>
        <begin position="172"/>
        <end position="190"/>
    </location>
</feature>
<keyword evidence="4 7" id="KW-1133">Transmembrane helix</keyword>
<name>A0ABT9VV00_9BACI</name>
<evidence type="ECO:0000256" key="1">
    <source>
        <dbReference type="ARBA" id="ARBA00004651"/>
    </source>
</evidence>
<evidence type="ECO:0000256" key="4">
    <source>
        <dbReference type="ARBA" id="ARBA00022989"/>
    </source>
</evidence>
<accession>A0ABT9VV00</accession>
<dbReference type="RefSeq" id="WP_307390986.1">
    <property type="nucleotide sequence ID" value="NZ_BAAADK010000018.1"/>
</dbReference>
<evidence type="ECO:0000256" key="6">
    <source>
        <dbReference type="SAM" id="MobiDB-lite"/>
    </source>
</evidence>
<protein>
    <submittedName>
        <fullName evidence="8">Membrane protein</fullName>
    </submittedName>
</protein>
<evidence type="ECO:0000256" key="3">
    <source>
        <dbReference type="ARBA" id="ARBA00022692"/>
    </source>
</evidence>
<keyword evidence="3 7" id="KW-0812">Transmembrane</keyword>
<dbReference type="EMBL" id="JAUSTY010000002">
    <property type="protein sequence ID" value="MDQ0164814.1"/>
    <property type="molecule type" value="Genomic_DNA"/>
</dbReference>
<feature type="transmembrane region" description="Helical" evidence="7">
    <location>
        <begin position="211"/>
        <end position="233"/>
    </location>
</feature>
<feature type="transmembrane region" description="Helical" evidence="7">
    <location>
        <begin position="253"/>
        <end position="272"/>
    </location>
</feature>
<feature type="transmembrane region" description="Helical" evidence="7">
    <location>
        <begin position="100"/>
        <end position="122"/>
    </location>
</feature>
<comment type="caution">
    <text evidence="8">The sequence shown here is derived from an EMBL/GenBank/DDBJ whole genome shotgun (WGS) entry which is preliminary data.</text>
</comment>
<reference evidence="8 9" key="1">
    <citation type="submission" date="2023-07" db="EMBL/GenBank/DDBJ databases">
        <title>Genomic Encyclopedia of Type Strains, Phase IV (KMG-IV): sequencing the most valuable type-strain genomes for metagenomic binning, comparative biology and taxonomic classification.</title>
        <authorList>
            <person name="Goeker M."/>
        </authorList>
    </citation>
    <scope>NUCLEOTIDE SEQUENCE [LARGE SCALE GENOMIC DNA]</scope>
    <source>
        <strain evidence="8 9">DSM 12751</strain>
    </source>
</reference>
<evidence type="ECO:0000313" key="8">
    <source>
        <dbReference type="EMBL" id="MDQ0164814.1"/>
    </source>
</evidence>
<feature type="transmembrane region" description="Helical" evidence="7">
    <location>
        <begin position="30"/>
        <end position="49"/>
    </location>
</feature>
<evidence type="ECO:0000256" key="7">
    <source>
        <dbReference type="SAM" id="Phobius"/>
    </source>
</evidence>
<organism evidence="8 9">
    <name type="scientific">Caldalkalibacillus horti</name>
    <dbReference type="NCBI Taxonomy" id="77523"/>
    <lineage>
        <taxon>Bacteria</taxon>
        <taxon>Bacillati</taxon>
        <taxon>Bacillota</taxon>
        <taxon>Bacilli</taxon>
        <taxon>Bacillales</taxon>
        <taxon>Bacillaceae</taxon>
        <taxon>Caldalkalibacillus</taxon>
    </lineage>
</organism>
<evidence type="ECO:0000313" key="9">
    <source>
        <dbReference type="Proteomes" id="UP001235840"/>
    </source>
</evidence>
<feature type="transmembrane region" description="Helical" evidence="7">
    <location>
        <begin position="134"/>
        <end position="152"/>
    </location>
</feature>